<dbReference type="AlphaFoldDB" id="A0A3N6PKV0"/>
<evidence type="ECO:0000256" key="1">
    <source>
        <dbReference type="SAM" id="Coils"/>
    </source>
</evidence>
<keyword evidence="2" id="KW-0812">Transmembrane</keyword>
<name>A0A3N6PKV0_9CYAN</name>
<dbReference type="RefSeq" id="WP_124146023.1">
    <property type="nucleotide sequence ID" value="NZ_CAWOKI010000134.1"/>
</dbReference>
<keyword evidence="2" id="KW-1133">Transmembrane helix</keyword>
<comment type="caution">
    <text evidence="3">The sequence shown here is derived from an EMBL/GenBank/DDBJ whole genome shotgun (WGS) entry which is preliminary data.</text>
</comment>
<keyword evidence="1" id="KW-0175">Coiled coil</keyword>
<organism evidence="3 4">
    <name type="scientific">Okeania hirsuta</name>
    <dbReference type="NCBI Taxonomy" id="1458930"/>
    <lineage>
        <taxon>Bacteria</taxon>
        <taxon>Bacillati</taxon>
        <taxon>Cyanobacteriota</taxon>
        <taxon>Cyanophyceae</taxon>
        <taxon>Oscillatoriophycideae</taxon>
        <taxon>Oscillatoriales</taxon>
        <taxon>Microcoleaceae</taxon>
        <taxon>Okeania</taxon>
    </lineage>
</organism>
<evidence type="ECO:0000313" key="4">
    <source>
        <dbReference type="Proteomes" id="UP000269154"/>
    </source>
</evidence>
<keyword evidence="4" id="KW-1185">Reference proteome</keyword>
<reference evidence="3 4" key="1">
    <citation type="journal article" date="2018" name="ACS Chem. Biol.">
        <title>Ketoreductase domain dysfunction expands chemodiversity: malyngamide biosynthesis in the cyanobacterium Okeania hirsuta.</title>
        <authorList>
            <person name="Moss N.A."/>
            <person name="Leao T."/>
            <person name="Rankin M."/>
            <person name="McCullough T.M."/>
            <person name="Qu P."/>
            <person name="Korobeynikov A."/>
            <person name="Smith J.L."/>
            <person name="Gerwick L."/>
            <person name="Gerwick W.H."/>
        </authorList>
    </citation>
    <scope>NUCLEOTIDE SEQUENCE [LARGE SCALE GENOMIC DNA]</scope>
    <source>
        <strain evidence="3 4">PAB10Feb10-1</strain>
    </source>
</reference>
<feature type="coiled-coil region" evidence="1">
    <location>
        <begin position="246"/>
        <end position="300"/>
    </location>
</feature>
<proteinExistence type="predicted"/>
<evidence type="ECO:0000256" key="2">
    <source>
        <dbReference type="SAM" id="Phobius"/>
    </source>
</evidence>
<keyword evidence="2" id="KW-0472">Membrane</keyword>
<dbReference type="EMBL" id="RCBY01000072">
    <property type="protein sequence ID" value="RQH42334.1"/>
    <property type="molecule type" value="Genomic_DNA"/>
</dbReference>
<dbReference type="Proteomes" id="UP000269154">
    <property type="component" value="Unassembled WGS sequence"/>
</dbReference>
<evidence type="ECO:0000313" key="3">
    <source>
        <dbReference type="EMBL" id="RQH42334.1"/>
    </source>
</evidence>
<feature type="transmembrane region" description="Helical" evidence="2">
    <location>
        <begin position="12"/>
        <end position="38"/>
    </location>
</feature>
<gene>
    <name evidence="3" type="ORF">D5R40_14455</name>
</gene>
<sequence>MKNFKWMQGIKTGFSLVTINLVLGFIGLEIVSLGFYYFQENRLFYTRESTISKVREDLEKTGTRLGANLDNESILERIHPFFGYVLKAGSFTHEESGIRINNYGFVSQYNYPFVKSNKNQFIIGIFGGSVANNFAVGLNINQSRGNEEFINNLKSIPELVDKEIIILCFSGGGYKQPQQLLILNYFLSIGQEFDMVINIDGFNEVALSHQNNQAKIELTLPSIQHILPLTRLASDDLSVMKAIVKISELKQNLSTAINKLESCQLASCHSLRSLQVKGLLESYQKEIIKYDRQIARNSQNLDSDSLVHLKKMPEVLEYEVAFEKIAENWYESSLTMNQILAERNKWYFHFIQPNQYYPTERVFSPAEKVLIIEGNPYSIGVKKGYPMLFSKINNLRKANVNIFNGVNIFDEEKEVVYRDACCHYNFVGDTILERFVANSIKNVMENQDKN</sequence>
<accession>A0A3N6PKV0</accession>
<protein>
    <submittedName>
        <fullName evidence="3">Uncharacterized protein</fullName>
    </submittedName>
</protein>
<dbReference type="OrthoDB" id="5447142at2"/>